<evidence type="ECO:0000313" key="6">
    <source>
        <dbReference type="Proteomes" id="UP000515145"/>
    </source>
</evidence>
<name>A0A6P7HM86_9TELE</name>
<dbReference type="FunCoup" id="A0A6P7HM86">
    <property type="interactions" value="1401"/>
</dbReference>
<dbReference type="Pfam" id="PF02210">
    <property type="entry name" value="Laminin_G_2"/>
    <property type="match status" value="1"/>
</dbReference>
<dbReference type="Gene3D" id="2.60.120.200">
    <property type="match status" value="2"/>
</dbReference>
<keyword evidence="6" id="KW-1185">Reference proteome</keyword>
<dbReference type="OrthoDB" id="408373at2759"/>
<dbReference type="GO" id="GO:0032420">
    <property type="term" value="C:stereocilium"/>
    <property type="evidence" value="ECO:0007669"/>
    <property type="project" value="UniProtKB-SubCell"/>
</dbReference>
<sequence>MSVLIFAQLLLLGLRVTVTATNTWRQCTDLLPLDLLSFVLERDTSKLVPGVHMKQAGEVRGVHFSSPDTSMSFPSSQLLVNCDLFPKEFSIVVTLKVTHSAAKRNEYIFSLMELKKEKETPNYGGDILERTNVKTIDGEQEQRRTRNNVKGGRIILGLKLSRKRLHFLFKGHGAVAERWTFRGTLLADGQWHTLALAISSNRVRLTVDCNPPSEIIPSRPFPSDLNIQGSRFHIGSRGKWKGLFSGLLRQLVLVPGSDATHQICPSSDPQLAALSVPLLLLDLPLVGMDGDRYVTSSETEGRVLVGLERPCSEGQQGQLWFNPLRKGLYLCDGITWTTVLEEHKRLDYVLEHQVLTTSSETHDVEVFQMPGMGLMAAMAHRSTASGSALYLWKHTGFQLYQNISTSGAIAWRHFSMGKKMFLVVSNSGGGSGSHKEPKGDFSVIYKWSKRRKRFVRFQTLQTHCARDWEAFNIKGQTYLAVANHRQGDNNHTIDSVIYKWNRLTKSFEAHQMLQTSGAYDWEFFTIGSYHFLVVANAFDGMTTSVDSVIYIWIDGNFQVFQTIKTFCATDWEMFQIGSRFFLVVANGHKLYGDRPSQYTINSTIYELDIGGQLFVRFQDIVTYSAVDWEFFSLGEEYFLVVANSFNGESYSLNSILYRWQGYEGFVPIHWLPTIGCSDWEFFSSKGESYLMYSSAKAPLSKVFKLKTY</sequence>
<dbReference type="InParanoid" id="A0A6P7HM86"/>
<dbReference type="RefSeq" id="XP_028251677.1">
    <property type="nucleotide sequence ID" value="XM_028395876.1"/>
</dbReference>
<evidence type="ECO:0000256" key="2">
    <source>
        <dbReference type="ARBA" id="ARBA00022729"/>
    </source>
</evidence>
<dbReference type="InterPro" id="IPR005492">
    <property type="entry name" value="EPTP"/>
</dbReference>
<keyword evidence="2 4" id="KW-0732">Signal</keyword>
<dbReference type="SMART" id="SM00210">
    <property type="entry name" value="TSPN"/>
    <property type="match status" value="1"/>
</dbReference>
<dbReference type="InterPro" id="IPR048287">
    <property type="entry name" value="TSPN-like_N"/>
</dbReference>
<evidence type="ECO:0000256" key="4">
    <source>
        <dbReference type="SAM" id="SignalP"/>
    </source>
</evidence>
<dbReference type="CDD" id="cd00110">
    <property type="entry name" value="LamG"/>
    <property type="match status" value="1"/>
</dbReference>
<dbReference type="AlphaFoldDB" id="A0A6P7HM86"/>
<organism evidence="6 7">
    <name type="scientific">Parambassis ranga</name>
    <name type="common">Indian glassy fish</name>
    <dbReference type="NCBI Taxonomy" id="210632"/>
    <lineage>
        <taxon>Eukaryota</taxon>
        <taxon>Metazoa</taxon>
        <taxon>Chordata</taxon>
        <taxon>Craniata</taxon>
        <taxon>Vertebrata</taxon>
        <taxon>Euteleostomi</taxon>
        <taxon>Actinopterygii</taxon>
        <taxon>Neopterygii</taxon>
        <taxon>Teleostei</taxon>
        <taxon>Neoteleostei</taxon>
        <taxon>Acanthomorphata</taxon>
        <taxon>Ovalentaria</taxon>
        <taxon>Ambassidae</taxon>
        <taxon>Parambassis</taxon>
    </lineage>
</organism>
<evidence type="ECO:0000256" key="3">
    <source>
        <dbReference type="ARBA" id="ARBA00022737"/>
    </source>
</evidence>
<feature type="chain" id="PRO_5027789441" evidence="4">
    <location>
        <begin position="21"/>
        <end position="708"/>
    </location>
</feature>
<evidence type="ECO:0000259" key="5">
    <source>
        <dbReference type="SMART" id="SM00210"/>
    </source>
</evidence>
<evidence type="ECO:0000313" key="7">
    <source>
        <dbReference type="RefSeq" id="XP_028251677.1"/>
    </source>
</evidence>
<feature type="domain" description="Thrombospondin-like N-terminal" evidence="5">
    <location>
        <begin position="55"/>
        <end position="257"/>
    </location>
</feature>
<accession>A0A6P7HM86</accession>
<proteinExistence type="predicted"/>
<dbReference type="Proteomes" id="UP000515145">
    <property type="component" value="Chromosome 22"/>
</dbReference>
<dbReference type="GeneID" id="114427689"/>
<reference evidence="6" key="1">
    <citation type="submission" date="2024-06" db="UniProtKB">
        <authorList>
            <consortium name="RefSeq"/>
        </authorList>
    </citation>
    <scope>NUCLEOTIDE SEQUENCE [LARGE SCALE GENOMIC DNA]</scope>
</reference>
<dbReference type="InterPro" id="IPR013320">
    <property type="entry name" value="ConA-like_dom_sf"/>
</dbReference>
<feature type="signal peptide" evidence="4">
    <location>
        <begin position="1"/>
        <end position="20"/>
    </location>
</feature>
<dbReference type="PROSITE" id="PS50912">
    <property type="entry name" value="EAR"/>
    <property type="match status" value="6"/>
</dbReference>
<comment type="subcellular location">
    <subcellularLocation>
        <location evidence="1">Cell projection</location>
        <location evidence="1">Stereocilium</location>
    </subcellularLocation>
</comment>
<dbReference type="PANTHER" id="PTHR15261:SF6">
    <property type="entry name" value="THROMBOSPONDIN-TYPE LAMININ G DOMAIN AND EAR REPEAT-CONTAINING PROTEIN"/>
    <property type="match status" value="1"/>
</dbReference>
<dbReference type="PANTHER" id="PTHR15261">
    <property type="entry name" value="THROMBOSPONDIN-TYPE LAMININ G DOMAIN AND EAR REPEAT-CONTAINING"/>
    <property type="match status" value="1"/>
</dbReference>
<gene>
    <name evidence="7" type="primary">LOC114427689</name>
</gene>
<evidence type="ECO:0000256" key="1">
    <source>
        <dbReference type="ARBA" id="ARBA00004645"/>
    </source>
</evidence>
<dbReference type="SUPFAM" id="SSF49899">
    <property type="entry name" value="Concanavalin A-like lectins/glucanases"/>
    <property type="match status" value="1"/>
</dbReference>
<dbReference type="GO" id="GO:0007165">
    <property type="term" value="P:signal transduction"/>
    <property type="evidence" value="ECO:0007669"/>
    <property type="project" value="TreeGrafter"/>
</dbReference>
<keyword evidence="3" id="KW-0677">Repeat</keyword>
<protein>
    <submittedName>
        <fullName evidence="7">Thrombospondin-type laminin G domain and EAR repeat-containing protein-like</fullName>
    </submittedName>
</protein>
<reference evidence="7" key="2">
    <citation type="submission" date="2025-08" db="UniProtKB">
        <authorList>
            <consortium name="RefSeq"/>
        </authorList>
    </citation>
    <scope>IDENTIFICATION</scope>
</reference>
<dbReference type="InterPro" id="IPR009039">
    <property type="entry name" value="EAR"/>
</dbReference>
<dbReference type="Pfam" id="PF03736">
    <property type="entry name" value="EPTP"/>
    <property type="match status" value="5"/>
</dbReference>
<dbReference type="InterPro" id="IPR001791">
    <property type="entry name" value="Laminin_G"/>
</dbReference>